<reference evidence="2 4" key="2">
    <citation type="journal article" date="2023" name="IScience">
        <title>Expanded male sex-determining region conserved during the evolution of homothallism in the green alga Volvox.</title>
        <authorList>
            <person name="Yamamoto K."/>
            <person name="Matsuzaki R."/>
            <person name="Mahakham W."/>
            <person name="Heman W."/>
            <person name="Sekimoto H."/>
            <person name="Kawachi M."/>
            <person name="Minakuchi Y."/>
            <person name="Toyoda A."/>
            <person name="Nozaki H."/>
        </authorList>
    </citation>
    <scope>NUCLEOTIDE SEQUENCE [LARGE SCALE GENOMIC DNA]</scope>
    <source>
        <strain evidence="2 4">NIES-4468</strain>
    </source>
</reference>
<evidence type="ECO:0000313" key="2">
    <source>
        <dbReference type="EMBL" id="GLI64579.1"/>
    </source>
</evidence>
<evidence type="ECO:0000313" key="4">
    <source>
        <dbReference type="Proteomes" id="UP001165090"/>
    </source>
</evidence>
<gene>
    <name evidence="2" type="ORF">VaNZ11_007854</name>
    <name evidence="3" type="ORF">VaNZ11_008003</name>
</gene>
<sequence length="220" mass="23124">MAGKVSITSNWQCRPCCSTKDCHRGRPDGNGCGTNATAGTSNTPATWRHQRGGDTWPIPAAKIEDLLLTKAVYAPRHKFFTGLNRPEEGYKSPAGRTALDLLKTVCQSVWRERAHLHGVAGEGAGAPTTMTTSQLQGASWPATSVSIRRPSRQETDGGDPRRGQRNGDWAGRNPATTLSVAAAIIDSGVFDVGGHSGSAAALADSGTAVVAVASIFTRQE</sequence>
<accession>A0ABQ5S553</accession>
<organism evidence="2 4">
    <name type="scientific">Volvox africanus</name>
    <dbReference type="NCBI Taxonomy" id="51714"/>
    <lineage>
        <taxon>Eukaryota</taxon>
        <taxon>Viridiplantae</taxon>
        <taxon>Chlorophyta</taxon>
        <taxon>core chlorophytes</taxon>
        <taxon>Chlorophyceae</taxon>
        <taxon>CS clade</taxon>
        <taxon>Chlamydomonadales</taxon>
        <taxon>Volvocaceae</taxon>
        <taxon>Volvox</taxon>
    </lineage>
</organism>
<keyword evidence="4" id="KW-1185">Reference proteome</keyword>
<dbReference type="Proteomes" id="UP001165090">
    <property type="component" value="Unassembled WGS sequence"/>
</dbReference>
<evidence type="ECO:0000256" key="1">
    <source>
        <dbReference type="SAM" id="MobiDB-lite"/>
    </source>
</evidence>
<name>A0ABQ5S553_9CHLO</name>
<evidence type="ECO:0008006" key="5">
    <source>
        <dbReference type="Google" id="ProtNLM"/>
    </source>
</evidence>
<feature type="compositionally biased region" description="Polar residues" evidence="1">
    <location>
        <begin position="128"/>
        <end position="146"/>
    </location>
</feature>
<reference evidence="2" key="1">
    <citation type="submission" date="2022-12" db="EMBL/GenBank/DDBJ databases">
        <authorList>
            <person name="Yamamoto K."/>
            <person name="Nozaki H."/>
        </authorList>
    </citation>
    <scope>NUCLEOTIDE SEQUENCE</scope>
    <source>
        <strain evidence="2">NIES-4468</strain>
    </source>
</reference>
<feature type="compositionally biased region" description="Basic and acidic residues" evidence="1">
    <location>
        <begin position="151"/>
        <end position="162"/>
    </location>
</feature>
<dbReference type="EMBL" id="BSDZ01000020">
    <property type="protein sequence ID" value="GLI64701.1"/>
    <property type="molecule type" value="Genomic_DNA"/>
</dbReference>
<feature type="region of interest" description="Disordered" evidence="1">
    <location>
        <begin position="120"/>
        <end position="173"/>
    </location>
</feature>
<comment type="caution">
    <text evidence="2">The sequence shown here is derived from an EMBL/GenBank/DDBJ whole genome shotgun (WGS) entry which is preliminary data.</text>
</comment>
<protein>
    <recommendedName>
        <fullName evidence="5">Peptidase S8/S53 domain-containing protein</fullName>
    </recommendedName>
</protein>
<evidence type="ECO:0000313" key="3">
    <source>
        <dbReference type="EMBL" id="GLI64701.1"/>
    </source>
</evidence>
<proteinExistence type="predicted"/>
<dbReference type="EMBL" id="BSDZ01000020">
    <property type="protein sequence ID" value="GLI64579.1"/>
    <property type="molecule type" value="Genomic_DNA"/>
</dbReference>